<dbReference type="PANTHER" id="PTHR12143">
    <property type="entry name" value="PEPTIDE N-GLYCANASE PNGASE -RELATED"/>
    <property type="match status" value="1"/>
</dbReference>
<feature type="domain" description="Glycosyl hydrolase family 92" evidence="5">
    <location>
        <begin position="294"/>
        <end position="759"/>
    </location>
</feature>
<protein>
    <submittedName>
        <fullName evidence="7">Glycoside hydrolase family 92 protein</fullName>
    </submittedName>
</protein>
<evidence type="ECO:0000259" key="5">
    <source>
        <dbReference type="Pfam" id="PF07971"/>
    </source>
</evidence>
<dbReference type="InterPro" id="IPR041371">
    <property type="entry name" value="GH92_N"/>
</dbReference>
<evidence type="ECO:0000256" key="2">
    <source>
        <dbReference type="ARBA" id="ARBA00011245"/>
    </source>
</evidence>
<dbReference type="Pfam" id="PF17678">
    <property type="entry name" value="Glyco_hydro_92N"/>
    <property type="match status" value="1"/>
</dbReference>
<evidence type="ECO:0000256" key="1">
    <source>
        <dbReference type="ARBA" id="ARBA00001913"/>
    </source>
</evidence>
<dbReference type="GO" id="GO:0030246">
    <property type="term" value="F:carbohydrate binding"/>
    <property type="evidence" value="ECO:0007669"/>
    <property type="project" value="InterPro"/>
</dbReference>
<dbReference type="Gene3D" id="2.70.98.10">
    <property type="match status" value="1"/>
</dbReference>
<evidence type="ECO:0000256" key="4">
    <source>
        <dbReference type="SAM" id="SignalP"/>
    </source>
</evidence>
<reference evidence="7 8" key="1">
    <citation type="submission" date="2019-11" db="EMBL/GenBank/DDBJ databases">
        <title>Spirosoma endbachense sp. nov., isolated from a natural salt meadow.</title>
        <authorList>
            <person name="Rojas J."/>
            <person name="Ambika Manirajan B."/>
            <person name="Ratering S."/>
            <person name="Suarez C."/>
            <person name="Geissler-Plaum R."/>
            <person name="Schnell S."/>
        </authorList>
    </citation>
    <scope>NUCLEOTIDE SEQUENCE [LARGE SCALE GENOMIC DNA]</scope>
    <source>
        <strain evidence="7 8">I-24</strain>
    </source>
</reference>
<comment type="subunit">
    <text evidence="2">Monomer.</text>
</comment>
<feature type="signal peptide" evidence="4">
    <location>
        <begin position="1"/>
        <end position="29"/>
    </location>
</feature>
<keyword evidence="7" id="KW-0378">Hydrolase</keyword>
<name>A0A6P1VX26_9BACT</name>
<evidence type="ECO:0000313" key="8">
    <source>
        <dbReference type="Proteomes" id="UP000464577"/>
    </source>
</evidence>
<dbReference type="InterPro" id="IPR050883">
    <property type="entry name" value="PNGase"/>
</dbReference>
<sequence>MVCMTLFSSSQRQMRKILFLFLLAGPLFAQTKQPVDYVNPLIGSAPSQTPTAKRHSEAGSELKGQIAPAIGRPHAMTTWTPQTQATETKCIAPYYYNDPKINGFRGTHWLNGSCVQDYGSVSIMPVSGKLALRPAERGSRFDHKTETVTPAYYDVRLTDSNIRAELSAHTRAGLLQFTFGTGGDNAILVEPNSDEGEGYVEIHPERNEIVGYNPAHRIYQGAGQSAGFSGHFVVQFDRPLTTFGTWTNYEPSAGSKQAKGVGRKESVGAYVRWNLKPGDVVRVRVGTSFVSEAGARKNLQTELSDWNLARVRQQTEAAWNAELGRMQATGRDTDKTMFYTALYHANLTPRIFSDSDGAYPGFADDTAIHKASGFDYYCDFSLWDTFRACQPLQNLLNPKRSGDMMQSLVKKAEQGGWMPIFPCWNSYTAAMIGDHAQSAIADAYSKGVRNFDVKGAYKYLRKNAFDVNSDPKSYEAGKGRRALASYLQYKYIPLEDSVWQAFHKREQVSRTLEYAYDDFCLGQLAKALGQTSDATILNQRARNYRNVLDPATGYVRGRYADGRWIARFDPFALRVSFITEGSPAQYTFFVPQDVQGLARLVGGRERFVAKLDTLFNDGHYWHGNEPNNQISYLYACAGAPYKTQARVRQLVQDEYDTSPGGLSGNEDGGQMSAWLVFSMAGLYPVCPGTPYYVLGSPTLDAVTIRPGAGNASFTIKALANSSQNVYIQSATLNRKPFSRTYLTHNELVQGGELVLQMGPLPNKNWGSKPEEAMPSVLPE</sequence>
<dbReference type="Proteomes" id="UP000464577">
    <property type="component" value="Chromosome"/>
</dbReference>
<dbReference type="GO" id="GO:0000224">
    <property type="term" value="F:peptide-N4-(N-acetyl-beta-glucosaminyl)asparagine amidase activity"/>
    <property type="evidence" value="ECO:0007669"/>
    <property type="project" value="TreeGrafter"/>
</dbReference>
<dbReference type="InterPro" id="IPR012939">
    <property type="entry name" value="Glyco_hydro_92"/>
</dbReference>
<dbReference type="NCBIfam" id="TIGR01180">
    <property type="entry name" value="aman2_put"/>
    <property type="match status" value="1"/>
</dbReference>
<dbReference type="Pfam" id="PF07971">
    <property type="entry name" value="Glyco_hydro_92"/>
    <property type="match status" value="1"/>
</dbReference>
<keyword evidence="8" id="KW-1185">Reference proteome</keyword>
<dbReference type="SUPFAM" id="SSF48208">
    <property type="entry name" value="Six-hairpin glycosidases"/>
    <property type="match status" value="1"/>
</dbReference>
<keyword evidence="4" id="KW-0732">Signal</keyword>
<evidence type="ECO:0000259" key="6">
    <source>
        <dbReference type="Pfam" id="PF17678"/>
    </source>
</evidence>
<evidence type="ECO:0000256" key="3">
    <source>
        <dbReference type="ARBA" id="ARBA00022837"/>
    </source>
</evidence>
<dbReference type="GO" id="GO:0006516">
    <property type="term" value="P:glycoprotein catabolic process"/>
    <property type="evidence" value="ECO:0007669"/>
    <property type="project" value="TreeGrafter"/>
</dbReference>
<gene>
    <name evidence="7" type="ORF">GJR95_13265</name>
</gene>
<dbReference type="AlphaFoldDB" id="A0A6P1VX26"/>
<keyword evidence="3" id="KW-0106">Calcium</keyword>
<dbReference type="Gene3D" id="1.20.1610.10">
    <property type="entry name" value="alpha-1,2-mannosidases domains"/>
    <property type="match status" value="1"/>
</dbReference>
<comment type="cofactor">
    <cofactor evidence="1">
        <name>Ca(2+)</name>
        <dbReference type="ChEBI" id="CHEBI:29108"/>
    </cofactor>
</comment>
<accession>A0A6P1VX26</accession>
<dbReference type="GO" id="GO:0005829">
    <property type="term" value="C:cytosol"/>
    <property type="evidence" value="ECO:0007669"/>
    <property type="project" value="TreeGrafter"/>
</dbReference>
<dbReference type="InterPro" id="IPR005887">
    <property type="entry name" value="GH92_a_mannosidase_put"/>
</dbReference>
<proteinExistence type="predicted"/>
<dbReference type="Gene3D" id="3.30.2080.10">
    <property type="entry name" value="GH92 mannosidase domain"/>
    <property type="match status" value="1"/>
</dbReference>
<feature type="domain" description="Glycosyl hydrolase family 92 N-terminal" evidence="6">
    <location>
        <begin position="37"/>
        <end position="288"/>
    </location>
</feature>
<dbReference type="PANTHER" id="PTHR12143:SF43">
    <property type="entry name" value="PUTATIVE-RELATED"/>
    <property type="match status" value="1"/>
</dbReference>
<feature type="chain" id="PRO_5026821499" evidence="4">
    <location>
        <begin position="30"/>
        <end position="779"/>
    </location>
</feature>
<dbReference type="InterPro" id="IPR008928">
    <property type="entry name" value="6-hairpin_glycosidase_sf"/>
</dbReference>
<dbReference type="FunFam" id="3.30.2080.10:FF:000001">
    <property type="entry name" value="Alpha-1,2-mannosidase subfamily"/>
    <property type="match status" value="1"/>
</dbReference>
<dbReference type="EMBL" id="CP045997">
    <property type="protein sequence ID" value="QHV95916.1"/>
    <property type="molecule type" value="Genomic_DNA"/>
</dbReference>
<dbReference type="GO" id="GO:0005975">
    <property type="term" value="P:carbohydrate metabolic process"/>
    <property type="evidence" value="ECO:0007669"/>
    <property type="project" value="InterPro"/>
</dbReference>
<dbReference type="KEGG" id="senf:GJR95_13265"/>
<evidence type="ECO:0000313" key="7">
    <source>
        <dbReference type="EMBL" id="QHV95916.1"/>
    </source>
</evidence>
<organism evidence="7 8">
    <name type="scientific">Spirosoma endbachense</name>
    <dbReference type="NCBI Taxonomy" id="2666025"/>
    <lineage>
        <taxon>Bacteria</taxon>
        <taxon>Pseudomonadati</taxon>
        <taxon>Bacteroidota</taxon>
        <taxon>Cytophagia</taxon>
        <taxon>Cytophagales</taxon>
        <taxon>Cytophagaceae</taxon>
        <taxon>Spirosoma</taxon>
    </lineage>
</organism>
<dbReference type="Gene3D" id="1.20.1050.60">
    <property type="entry name" value="alpha-1,2-mannosidase"/>
    <property type="match status" value="1"/>
</dbReference>
<dbReference type="InterPro" id="IPR014718">
    <property type="entry name" value="GH-type_carb-bd"/>
</dbReference>